<reference evidence="1 2" key="1">
    <citation type="submission" date="2016-11" db="EMBL/GenBank/DDBJ databases">
        <authorList>
            <person name="Jaros S."/>
            <person name="Januszkiewicz K."/>
            <person name="Wedrychowicz H."/>
        </authorList>
    </citation>
    <scope>NUCLEOTIDE SEQUENCE [LARGE SCALE GENOMIC DNA]</scope>
    <source>
        <strain evidence="1">NVI 5450</strain>
    </source>
</reference>
<evidence type="ECO:0000313" key="1">
    <source>
        <dbReference type="EMBL" id="SGY84142.1"/>
    </source>
</evidence>
<dbReference type="Pfam" id="PF13279">
    <property type="entry name" value="4HBT_2"/>
    <property type="match status" value="1"/>
</dbReference>
<accession>A0A1K9YPG9</accession>
<dbReference type="EMBL" id="FPLD01000011">
    <property type="protein sequence ID" value="SGY84142.1"/>
    <property type="molecule type" value="Genomic_DNA"/>
</dbReference>
<protein>
    <submittedName>
        <fullName evidence="1">Predicted thioesterase</fullName>
    </submittedName>
</protein>
<dbReference type="PANTHER" id="PTHR31793:SF39">
    <property type="entry name" value="THIOESTERASE_THIOL ESTER DEHYDRASE-ISOMERASE"/>
    <property type="match status" value="1"/>
</dbReference>
<dbReference type="Gene3D" id="3.10.129.10">
    <property type="entry name" value="Hotdog Thioesterase"/>
    <property type="match status" value="1"/>
</dbReference>
<gene>
    <name evidence="1" type="ORF">NVI5450_0356</name>
</gene>
<evidence type="ECO:0000313" key="2">
    <source>
        <dbReference type="Proteomes" id="UP000183794"/>
    </source>
</evidence>
<dbReference type="RefSeq" id="WP_045109090.1">
    <property type="nucleotide sequence ID" value="NZ_CAWRBC010000068.1"/>
</dbReference>
<proteinExistence type="predicted"/>
<dbReference type="AlphaFoldDB" id="A0A1K9YPG9"/>
<dbReference type="PANTHER" id="PTHR31793">
    <property type="entry name" value="4-HYDROXYBENZOYL-COA THIOESTERASE FAMILY MEMBER"/>
    <property type="match status" value="1"/>
</dbReference>
<sequence>MDKFKQLYPIIVDDIVRWGDMDAFGHVNNTVYFRYFEQARIGYFDQIKAMEYMQAHGIGPILAATNCRFKAPLKSPDTIQIGATVSEFSEHKLIMKYAVWSNTLQRVVAEGEGVIVFVDYREHKKMPVPVDIVDKIKQLQPALFTA</sequence>
<dbReference type="InterPro" id="IPR050563">
    <property type="entry name" value="4-hydroxybenzoyl-CoA_TE"/>
</dbReference>
<dbReference type="CDD" id="cd00586">
    <property type="entry name" value="4HBT"/>
    <property type="match status" value="1"/>
</dbReference>
<dbReference type="Proteomes" id="UP000183794">
    <property type="component" value="Unassembled WGS sequence"/>
</dbReference>
<dbReference type="GO" id="GO:0047617">
    <property type="term" value="F:fatty acyl-CoA hydrolase activity"/>
    <property type="evidence" value="ECO:0007669"/>
    <property type="project" value="TreeGrafter"/>
</dbReference>
<dbReference type="OrthoDB" id="9799036at2"/>
<dbReference type="SUPFAM" id="SSF54637">
    <property type="entry name" value="Thioesterase/thiol ester dehydrase-isomerase"/>
    <property type="match status" value="1"/>
</dbReference>
<name>A0A1K9YPG9_9GAMM</name>
<dbReference type="InterPro" id="IPR029069">
    <property type="entry name" value="HotDog_dom_sf"/>
</dbReference>
<organism evidence="1 2">
    <name type="scientific">Moritella viscosa</name>
    <dbReference type="NCBI Taxonomy" id="80854"/>
    <lineage>
        <taxon>Bacteria</taxon>
        <taxon>Pseudomonadati</taxon>
        <taxon>Pseudomonadota</taxon>
        <taxon>Gammaproteobacteria</taxon>
        <taxon>Alteromonadales</taxon>
        <taxon>Moritellaceae</taxon>
        <taxon>Moritella</taxon>
    </lineage>
</organism>